<keyword evidence="2" id="KW-0489">Methyltransferase</keyword>
<dbReference type="RefSeq" id="WP_194696532.1">
    <property type="nucleotide sequence ID" value="NZ_JADKPO010000013.1"/>
</dbReference>
<dbReference type="AlphaFoldDB" id="A0A930VPE3"/>
<evidence type="ECO:0000313" key="3">
    <source>
        <dbReference type="Proteomes" id="UP000660668"/>
    </source>
</evidence>
<feature type="domain" description="Methyltransferase" evidence="1">
    <location>
        <begin position="38"/>
        <end position="134"/>
    </location>
</feature>
<dbReference type="InterPro" id="IPR041698">
    <property type="entry name" value="Methyltransf_25"/>
</dbReference>
<evidence type="ECO:0000313" key="2">
    <source>
        <dbReference type="EMBL" id="MBF4768381.1"/>
    </source>
</evidence>
<dbReference type="SUPFAM" id="SSF53335">
    <property type="entry name" value="S-adenosyl-L-methionine-dependent methyltransferases"/>
    <property type="match status" value="1"/>
</dbReference>
<dbReference type="GO" id="GO:0032259">
    <property type="term" value="P:methylation"/>
    <property type="evidence" value="ECO:0007669"/>
    <property type="project" value="UniProtKB-KW"/>
</dbReference>
<organism evidence="2 3">
    <name type="scientific">Nocardioides agariphilus</name>
    <dbReference type="NCBI Taxonomy" id="433664"/>
    <lineage>
        <taxon>Bacteria</taxon>
        <taxon>Bacillati</taxon>
        <taxon>Actinomycetota</taxon>
        <taxon>Actinomycetes</taxon>
        <taxon>Propionibacteriales</taxon>
        <taxon>Nocardioidaceae</taxon>
        <taxon>Nocardioides</taxon>
    </lineage>
</organism>
<dbReference type="Proteomes" id="UP000660668">
    <property type="component" value="Unassembled WGS sequence"/>
</dbReference>
<dbReference type="Pfam" id="PF13649">
    <property type="entry name" value="Methyltransf_25"/>
    <property type="match status" value="1"/>
</dbReference>
<gene>
    <name evidence="2" type="ORF">ISU10_11440</name>
</gene>
<proteinExistence type="predicted"/>
<sequence length="201" mass="21373">MDAAGWDQRYAESGLVWSAEPNRFVAEQCSDLAPGRALDLAAGEGRNAIWLASLGWSVTAADFSAVGLDKGRRLAQGVSQPAGVADRIAWIVADATTTDWPPEFDLVVVAYLQLAESERRAAAVRAFAALQPGGRLVWVAHDSTNLTDGVGGPQDPTVLMTADDILTDLTGEPYDVLHAGRVPRPVGDATAYDCLIVLERD</sequence>
<name>A0A930VPE3_9ACTN</name>
<keyword evidence="3" id="KW-1185">Reference proteome</keyword>
<dbReference type="GO" id="GO:0008168">
    <property type="term" value="F:methyltransferase activity"/>
    <property type="evidence" value="ECO:0007669"/>
    <property type="project" value="UniProtKB-KW"/>
</dbReference>
<evidence type="ECO:0000259" key="1">
    <source>
        <dbReference type="Pfam" id="PF13649"/>
    </source>
</evidence>
<dbReference type="InterPro" id="IPR029063">
    <property type="entry name" value="SAM-dependent_MTases_sf"/>
</dbReference>
<comment type="caution">
    <text evidence="2">The sequence shown here is derived from an EMBL/GenBank/DDBJ whole genome shotgun (WGS) entry which is preliminary data.</text>
</comment>
<accession>A0A930VPE3</accession>
<keyword evidence="2" id="KW-0808">Transferase</keyword>
<protein>
    <submittedName>
        <fullName evidence="2">Class I SAM-dependent methyltransferase</fullName>
    </submittedName>
</protein>
<dbReference type="CDD" id="cd02440">
    <property type="entry name" value="AdoMet_MTases"/>
    <property type="match status" value="1"/>
</dbReference>
<dbReference type="EMBL" id="JADKPO010000013">
    <property type="protein sequence ID" value="MBF4768381.1"/>
    <property type="molecule type" value="Genomic_DNA"/>
</dbReference>
<reference evidence="2" key="1">
    <citation type="submission" date="2020-11" db="EMBL/GenBank/DDBJ databases">
        <title>Nocardioides cynanchi sp. nov., isolated from soil of rhizosphere of Cynanchum wilfordii.</title>
        <authorList>
            <person name="Lee J.-S."/>
            <person name="Suh M.K."/>
            <person name="Kim J.-S."/>
        </authorList>
    </citation>
    <scope>NUCLEOTIDE SEQUENCE</scope>
    <source>
        <strain evidence="2">KCTC 19276</strain>
    </source>
</reference>
<dbReference type="Gene3D" id="3.40.50.150">
    <property type="entry name" value="Vaccinia Virus protein VP39"/>
    <property type="match status" value="1"/>
</dbReference>